<dbReference type="RefSeq" id="WP_063497636.1">
    <property type="nucleotide sequence ID" value="NZ_CP014578.1"/>
</dbReference>
<dbReference type="AlphaFoldDB" id="A0A160FP01"/>
<dbReference type="SUPFAM" id="SSF143100">
    <property type="entry name" value="TTHA1013/TTHA0281-like"/>
    <property type="match status" value="1"/>
</dbReference>
<dbReference type="Pfam" id="PF15919">
    <property type="entry name" value="HicB_lk_antitox"/>
    <property type="match status" value="1"/>
</dbReference>
<dbReference type="EMBL" id="CP014578">
    <property type="protein sequence ID" value="ANB74332.1"/>
    <property type="molecule type" value="Genomic_DNA"/>
</dbReference>
<dbReference type="InterPro" id="IPR010985">
    <property type="entry name" value="Ribbon_hlx_hlx"/>
</dbReference>
<feature type="domain" description="HicB-like antitoxin of toxin-antitoxin system" evidence="1">
    <location>
        <begin position="6"/>
        <end position="129"/>
    </location>
</feature>
<dbReference type="Gene3D" id="3.30.160.250">
    <property type="match status" value="1"/>
</dbReference>
<dbReference type="InterPro" id="IPR035069">
    <property type="entry name" value="TTHA1013/TTHA0281-like"/>
</dbReference>
<dbReference type="GO" id="GO:0006355">
    <property type="term" value="P:regulation of DNA-templated transcription"/>
    <property type="evidence" value="ECO:0007669"/>
    <property type="project" value="InterPro"/>
</dbReference>
<dbReference type="InterPro" id="IPR051404">
    <property type="entry name" value="TA_system_antitoxin"/>
</dbReference>
<dbReference type="PANTHER" id="PTHR34504">
    <property type="entry name" value="ANTITOXIN HICB"/>
    <property type="match status" value="1"/>
</dbReference>
<keyword evidence="3" id="KW-1185">Reference proteome</keyword>
<name>A0A160FP01_9BURK</name>
<dbReference type="InterPro" id="IPR031807">
    <property type="entry name" value="HicB-like"/>
</dbReference>
<proteinExistence type="predicted"/>
<accession>A0A160FP01</accession>
<dbReference type="OrthoDB" id="9807959at2"/>
<dbReference type="PANTHER" id="PTHR34504:SF2">
    <property type="entry name" value="UPF0150 PROTEIN SSL0259"/>
    <property type="match status" value="1"/>
</dbReference>
<sequence>MKNLIFPIAIEPGDTHHAFGVVVPDIPGCHSAGDSLEEAYANAKAAIEAHLDTLLDEGLPIPNRLTLDEHRRNPDYAGFTWGFVTTRNIPALKKAVRINISLPEALVHDIDAYAEARGMSRSAFLALAAEHEMADA</sequence>
<reference evidence="2 3" key="1">
    <citation type="journal article" date="2016" name="Gene">
        <title>PacBio SMRT assembly of a complex multi-replicon genome reveals chlorocatechol degradative operon in a region of genome plasticity.</title>
        <authorList>
            <person name="Ricker N."/>
            <person name="Shen S.Y."/>
            <person name="Goordial J."/>
            <person name="Jin S."/>
            <person name="Fulthorpe R.R."/>
        </authorList>
    </citation>
    <scope>NUCLEOTIDE SEQUENCE [LARGE SCALE GENOMIC DNA]</scope>
    <source>
        <strain evidence="2 3">OLGA172</strain>
    </source>
</reference>
<organism evidence="2 3">
    <name type="scientific">Paraburkholderia phytofirmans OLGA172</name>
    <dbReference type="NCBI Taxonomy" id="1417228"/>
    <lineage>
        <taxon>Bacteria</taxon>
        <taxon>Pseudomonadati</taxon>
        <taxon>Pseudomonadota</taxon>
        <taxon>Betaproteobacteria</taxon>
        <taxon>Burkholderiales</taxon>
        <taxon>Burkholderiaceae</taxon>
        <taxon>Paraburkholderia</taxon>
    </lineage>
</organism>
<gene>
    <name evidence="2" type="ORF">AYM40_19620</name>
</gene>
<dbReference type="STRING" id="1804984.AYM40_19620"/>
<dbReference type="SUPFAM" id="SSF47598">
    <property type="entry name" value="Ribbon-helix-helix"/>
    <property type="match status" value="1"/>
</dbReference>
<dbReference type="Proteomes" id="UP000076852">
    <property type="component" value="Chromosome 1"/>
</dbReference>
<evidence type="ECO:0000259" key="1">
    <source>
        <dbReference type="Pfam" id="PF15919"/>
    </source>
</evidence>
<protein>
    <recommendedName>
        <fullName evidence="1">HicB-like antitoxin of toxin-antitoxin system domain-containing protein</fullName>
    </recommendedName>
</protein>
<evidence type="ECO:0000313" key="2">
    <source>
        <dbReference type="EMBL" id="ANB74332.1"/>
    </source>
</evidence>
<dbReference type="KEGG" id="buz:AYM40_19620"/>
<dbReference type="CDD" id="cd22231">
    <property type="entry name" value="RHH_NikR_HicB-like"/>
    <property type="match status" value="1"/>
</dbReference>
<evidence type="ECO:0000313" key="3">
    <source>
        <dbReference type="Proteomes" id="UP000076852"/>
    </source>
</evidence>